<dbReference type="Pfam" id="PF00847">
    <property type="entry name" value="AP2"/>
    <property type="match status" value="1"/>
</dbReference>
<proteinExistence type="inferred from homology"/>
<dbReference type="PANTHER" id="PTHR31241:SF62">
    <property type="entry name" value="DEHYDRATION-RESPONSIVE ELEMENT-BINDING PROTEIN 2D"/>
    <property type="match status" value="1"/>
</dbReference>
<dbReference type="InterPro" id="IPR001471">
    <property type="entry name" value="AP2/ERF_dom"/>
</dbReference>
<keyword evidence="6" id="KW-0804">Transcription</keyword>
<feature type="compositionally biased region" description="Polar residues" evidence="9">
    <location>
        <begin position="25"/>
        <end position="40"/>
    </location>
</feature>
<evidence type="ECO:0000256" key="5">
    <source>
        <dbReference type="ARBA" id="ARBA00023159"/>
    </source>
</evidence>
<evidence type="ECO:0000256" key="4">
    <source>
        <dbReference type="ARBA" id="ARBA00023125"/>
    </source>
</evidence>
<evidence type="ECO:0000256" key="8">
    <source>
        <dbReference type="ARBA" id="ARBA00024343"/>
    </source>
</evidence>
<evidence type="ECO:0000256" key="1">
    <source>
        <dbReference type="ARBA" id="ARBA00004123"/>
    </source>
</evidence>
<sequence length="520" mass="57556">MVSALAQPSSLVPSSDGAADYSYEVPSSSHRASPSTQDYQQYGDFRAGEGGGEEGEQVAPTAGQKQFRTEERQEYDGVPYTQRRWVDPARAIAAAWQPLGEAARRRADTGTILEARQGYSGSMTLQPHINYHSAPKKLPELRRPKEEAIAIKYEEREVQLQEEREASSMESVEAGPSAAAAHQPEAQPVKKRRYRGVRQRPWGKWAAEIRDPKKAARVWLGTFDTAEDAALAYDAAARNFRGLRAKLNFPDHPPREPQEASPLSLPSSTTVSSLPVPSSTVMTLSTLAPSRSWATTSSMAGGDSMRQVPSNIGNWSADAHRAPTSCTSLHNIPLIPMTNRAQMSTTLPQPPSNLPPTHMTYLSPDSMQQLMTYDEQQILWQRHNRFTFAAPTTPPTDHGFPYHSQNVLQQQPRSSNMIQYRLEHVQSGNLQGSQDQQAIPTMPVNMSGQQRQQASAFAAGTSQLNLRQQPELSYDQIFEQPDSGWSTESMLGQNSTGLSLGQDFININTYFPEEQLPPQP</sequence>
<evidence type="ECO:0000259" key="10">
    <source>
        <dbReference type="PROSITE" id="PS51032"/>
    </source>
</evidence>
<dbReference type="SUPFAM" id="SSF54171">
    <property type="entry name" value="DNA-binding domain"/>
    <property type="match status" value="1"/>
</dbReference>
<feature type="compositionally biased region" description="Polar residues" evidence="9">
    <location>
        <begin position="1"/>
        <end position="13"/>
    </location>
</feature>
<evidence type="ECO:0000313" key="11">
    <source>
        <dbReference type="EMBL" id="CAK9190899.1"/>
    </source>
</evidence>
<dbReference type="PRINTS" id="PR00367">
    <property type="entry name" value="ETHRSPELEMNT"/>
</dbReference>
<evidence type="ECO:0000256" key="7">
    <source>
        <dbReference type="ARBA" id="ARBA00023242"/>
    </source>
</evidence>
<dbReference type="InterPro" id="IPR036955">
    <property type="entry name" value="AP2/ERF_dom_sf"/>
</dbReference>
<organism evidence="11 12">
    <name type="scientific">Sphagnum troendelagicum</name>
    <dbReference type="NCBI Taxonomy" id="128251"/>
    <lineage>
        <taxon>Eukaryota</taxon>
        <taxon>Viridiplantae</taxon>
        <taxon>Streptophyta</taxon>
        <taxon>Embryophyta</taxon>
        <taxon>Bryophyta</taxon>
        <taxon>Sphagnophytina</taxon>
        <taxon>Sphagnopsida</taxon>
        <taxon>Sphagnales</taxon>
        <taxon>Sphagnaceae</taxon>
        <taxon>Sphagnum</taxon>
    </lineage>
</organism>
<dbReference type="SMART" id="SM00380">
    <property type="entry name" value="AP2"/>
    <property type="match status" value="1"/>
</dbReference>
<keyword evidence="12" id="KW-1185">Reference proteome</keyword>
<feature type="compositionally biased region" description="Low complexity" evidence="9">
    <location>
        <begin position="261"/>
        <end position="278"/>
    </location>
</feature>
<evidence type="ECO:0000256" key="2">
    <source>
        <dbReference type="ARBA" id="ARBA00023015"/>
    </source>
</evidence>
<dbReference type="CDD" id="cd00018">
    <property type="entry name" value="AP2"/>
    <property type="match status" value="1"/>
</dbReference>
<feature type="region of interest" description="Disordered" evidence="9">
    <location>
        <begin position="1"/>
        <end position="76"/>
    </location>
</feature>
<keyword evidence="2" id="KW-0805">Transcription regulation</keyword>
<keyword evidence="3" id="KW-0346">Stress response</keyword>
<evidence type="ECO:0000313" key="12">
    <source>
        <dbReference type="Proteomes" id="UP001497512"/>
    </source>
</evidence>
<protein>
    <recommendedName>
        <fullName evidence="10">AP2/ERF domain-containing protein</fullName>
    </recommendedName>
</protein>
<evidence type="ECO:0000256" key="3">
    <source>
        <dbReference type="ARBA" id="ARBA00023016"/>
    </source>
</evidence>
<dbReference type="EMBL" id="OZ019893">
    <property type="protein sequence ID" value="CAK9190899.1"/>
    <property type="molecule type" value="Genomic_DNA"/>
</dbReference>
<dbReference type="Proteomes" id="UP001497512">
    <property type="component" value="Chromosome 1"/>
</dbReference>
<feature type="region of interest" description="Disordered" evidence="9">
    <location>
        <begin position="247"/>
        <end position="278"/>
    </location>
</feature>
<evidence type="ECO:0000256" key="6">
    <source>
        <dbReference type="ARBA" id="ARBA00023163"/>
    </source>
</evidence>
<keyword evidence="4" id="KW-0238">DNA-binding</keyword>
<keyword evidence="5" id="KW-0010">Activator</keyword>
<evidence type="ECO:0000256" key="9">
    <source>
        <dbReference type="SAM" id="MobiDB-lite"/>
    </source>
</evidence>
<feature type="domain" description="AP2/ERF" evidence="10">
    <location>
        <begin position="193"/>
        <end position="250"/>
    </location>
</feature>
<name>A0ABP0TAC3_9BRYO</name>
<keyword evidence="7" id="KW-0539">Nucleus</keyword>
<dbReference type="Gene3D" id="3.30.730.10">
    <property type="entry name" value="AP2/ERF domain"/>
    <property type="match status" value="1"/>
</dbReference>
<dbReference type="PROSITE" id="PS51032">
    <property type="entry name" value="AP2_ERF"/>
    <property type="match status" value="1"/>
</dbReference>
<dbReference type="PANTHER" id="PTHR31241">
    <property type="entry name" value="DEHYDRATION-RESPONSIVE ELEMENT-BINDING PROTEIN 2C"/>
    <property type="match status" value="1"/>
</dbReference>
<comment type="subcellular location">
    <subcellularLocation>
        <location evidence="1">Nucleus</location>
    </subcellularLocation>
</comment>
<comment type="similarity">
    <text evidence="8">Belongs to the AP2/ERF transcription factor family. ERF subfamily.</text>
</comment>
<reference evidence="11 12" key="1">
    <citation type="submission" date="2024-02" db="EMBL/GenBank/DDBJ databases">
        <authorList>
            <consortium name="ELIXIR-Norway"/>
            <consortium name="Elixir Norway"/>
        </authorList>
    </citation>
    <scope>NUCLEOTIDE SEQUENCE [LARGE SCALE GENOMIC DNA]</scope>
</reference>
<gene>
    <name evidence="11" type="ORF">CSSPTR1EN2_LOCUS1121</name>
</gene>
<accession>A0ABP0TAC3</accession>
<dbReference type="InterPro" id="IPR016177">
    <property type="entry name" value="DNA-bd_dom_sf"/>
</dbReference>
<feature type="region of interest" description="Disordered" evidence="9">
    <location>
        <begin position="160"/>
        <end position="195"/>
    </location>
</feature>